<evidence type="ECO:0000313" key="2">
    <source>
        <dbReference type="Proteomes" id="UP000001997"/>
    </source>
</evidence>
<dbReference type="VEuPathDB" id="FungiDB:PGUG_04257"/>
<dbReference type="HOGENOM" id="CLU_1504008_0_0_1"/>
<organism evidence="1 2">
    <name type="scientific">Meyerozyma guilliermondii (strain ATCC 6260 / CBS 566 / DSM 6381 / JCM 1539 / NBRC 10279 / NRRL Y-324)</name>
    <name type="common">Yeast</name>
    <name type="synonym">Candida guilliermondii</name>
    <dbReference type="NCBI Taxonomy" id="294746"/>
    <lineage>
        <taxon>Eukaryota</taxon>
        <taxon>Fungi</taxon>
        <taxon>Dikarya</taxon>
        <taxon>Ascomycota</taxon>
        <taxon>Saccharomycotina</taxon>
        <taxon>Pichiomycetes</taxon>
        <taxon>Debaryomycetaceae</taxon>
        <taxon>Meyerozyma</taxon>
    </lineage>
</organism>
<keyword evidence="2" id="KW-1185">Reference proteome</keyword>
<accession>A5DLV6</accession>
<reference evidence="1 2" key="1">
    <citation type="journal article" date="2009" name="Nature">
        <title>Evolution of pathogenicity and sexual reproduction in eight Candida genomes.</title>
        <authorList>
            <person name="Butler G."/>
            <person name="Rasmussen M.D."/>
            <person name="Lin M.F."/>
            <person name="Santos M.A."/>
            <person name="Sakthikumar S."/>
            <person name="Munro C.A."/>
            <person name="Rheinbay E."/>
            <person name="Grabherr M."/>
            <person name="Forche A."/>
            <person name="Reedy J.L."/>
            <person name="Agrafioti I."/>
            <person name="Arnaud M.B."/>
            <person name="Bates S."/>
            <person name="Brown A.J."/>
            <person name="Brunke S."/>
            <person name="Costanzo M.C."/>
            <person name="Fitzpatrick D.A."/>
            <person name="de Groot P.W."/>
            <person name="Harris D."/>
            <person name="Hoyer L.L."/>
            <person name="Hube B."/>
            <person name="Klis F.M."/>
            <person name="Kodira C."/>
            <person name="Lennard N."/>
            <person name="Logue M.E."/>
            <person name="Martin R."/>
            <person name="Neiman A.M."/>
            <person name="Nikolaou E."/>
            <person name="Quail M.A."/>
            <person name="Quinn J."/>
            <person name="Santos M.C."/>
            <person name="Schmitzberger F.F."/>
            <person name="Sherlock G."/>
            <person name="Shah P."/>
            <person name="Silverstein K.A."/>
            <person name="Skrzypek M.S."/>
            <person name="Soll D."/>
            <person name="Staggs R."/>
            <person name="Stansfield I."/>
            <person name="Stumpf M.P."/>
            <person name="Sudbery P.E."/>
            <person name="Srikantha T."/>
            <person name="Zeng Q."/>
            <person name="Berman J."/>
            <person name="Berriman M."/>
            <person name="Heitman J."/>
            <person name="Gow N.A."/>
            <person name="Lorenz M.C."/>
            <person name="Birren B.W."/>
            <person name="Kellis M."/>
            <person name="Cuomo C.A."/>
        </authorList>
    </citation>
    <scope>NUCLEOTIDE SEQUENCE [LARGE SCALE GENOMIC DNA]</scope>
    <source>
        <strain evidence="2">ATCC 6260 / CBS 566 / DSM 6381 / JCM 1539 / NBRC 10279 / NRRL Y-324</strain>
    </source>
</reference>
<dbReference type="EMBL" id="CH408159">
    <property type="protein sequence ID" value="EDK40160.2"/>
    <property type="molecule type" value="Genomic_DNA"/>
</dbReference>
<dbReference type="KEGG" id="pgu:PGUG_04257"/>
<dbReference type="OrthoDB" id="10648724at2759"/>
<dbReference type="InParanoid" id="A5DLV6"/>
<evidence type="ECO:0000313" key="1">
    <source>
        <dbReference type="EMBL" id="EDK40160.2"/>
    </source>
</evidence>
<dbReference type="Proteomes" id="UP000001997">
    <property type="component" value="Unassembled WGS sequence"/>
</dbReference>
<protein>
    <submittedName>
        <fullName evidence="1">Uncharacterized protein</fullName>
    </submittedName>
</protein>
<dbReference type="GeneID" id="5125299"/>
<dbReference type="RefSeq" id="XP_001483529.2">
    <property type="nucleotide sequence ID" value="XM_001483479.1"/>
</dbReference>
<gene>
    <name evidence="1" type="ORF">PGUG_04257</name>
</gene>
<sequence length="179" mass="20595">MVDMKLLFFILAVLLLLICFLLHFMKSSCFNVSFIFSLFKQSHNQSGYSLSSRATGSSPLFFTFKFKTVPALHEDCIAKADECNLATWVRTANLNMSNSPKIECEKFQCRISHATSCRDLKKFESQRKPYIKYATKKEGSYRKAHFVGKTRKQLEVWNCWIGKCGKVYILPGHHQMSIG</sequence>
<dbReference type="AlphaFoldDB" id="A5DLV6"/>
<name>A5DLV6_PICGU</name>
<proteinExistence type="predicted"/>